<feature type="domain" description="EF-hand" evidence="4">
    <location>
        <begin position="91"/>
        <end position="126"/>
    </location>
</feature>
<dbReference type="InterPro" id="IPR018247">
    <property type="entry name" value="EF_Hand_1_Ca_BS"/>
</dbReference>
<evidence type="ECO:0000313" key="5">
    <source>
        <dbReference type="EMBL" id="KAF1816913.1"/>
    </source>
</evidence>
<evidence type="ECO:0000313" key="7">
    <source>
        <dbReference type="RefSeq" id="XP_033538544.1"/>
    </source>
</evidence>
<keyword evidence="6" id="KW-1185">Reference proteome</keyword>
<keyword evidence="2" id="KW-0106">Calcium</keyword>
<dbReference type="Proteomes" id="UP000504638">
    <property type="component" value="Unplaced"/>
</dbReference>
<dbReference type="Gene3D" id="1.10.238.10">
    <property type="entry name" value="EF-hand"/>
    <property type="match status" value="1"/>
</dbReference>
<dbReference type="PROSITE" id="PS50222">
    <property type="entry name" value="EF_HAND_2"/>
    <property type="match status" value="1"/>
</dbReference>
<evidence type="ECO:0000256" key="2">
    <source>
        <dbReference type="ARBA" id="ARBA00022837"/>
    </source>
</evidence>
<dbReference type="SUPFAM" id="SSF47473">
    <property type="entry name" value="EF-hand"/>
    <property type="match status" value="1"/>
</dbReference>
<dbReference type="EMBL" id="ML975149">
    <property type="protein sequence ID" value="KAF1816913.1"/>
    <property type="molecule type" value="Genomic_DNA"/>
</dbReference>
<evidence type="ECO:0000256" key="1">
    <source>
        <dbReference type="ARBA" id="ARBA00022729"/>
    </source>
</evidence>
<proteinExistence type="predicted"/>
<feature type="chain" id="PRO_5044632078" evidence="3">
    <location>
        <begin position="22"/>
        <end position="204"/>
    </location>
</feature>
<dbReference type="InterPro" id="IPR040250">
    <property type="entry name" value="Nucleobindin"/>
</dbReference>
<dbReference type="GeneID" id="54422194"/>
<name>A0A6G1GFT4_9PEZI</name>
<gene>
    <name evidence="5 7" type="ORF">P152DRAFT_477989</name>
</gene>
<dbReference type="AlphaFoldDB" id="A0A6G1GFT4"/>
<dbReference type="InterPro" id="IPR002048">
    <property type="entry name" value="EF_hand_dom"/>
</dbReference>
<feature type="signal peptide" evidence="3">
    <location>
        <begin position="1"/>
        <end position="21"/>
    </location>
</feature>
<dbReference type="InterPro" id="IPR011992">
    <property type="entry name" value="EF-hand-dom_pair"/>
</dbReference>
<reference evidence="7" key="2">
    <citation type="submission" date="2020-04" db="EMBL/GenBank/DDBJ databases">
        <authorList>
            <consortium name="NCBI Genome Project"/>
        </authorList>
    </citation>
    <scope>NUCLEOTIDE SEQUENCE</scope>
    <source>
        <strain evidence="7">CBS 781.70</strain>
    </source>
</reference>
<protein>
    <submittedName>
        <fullName evidence="5 7">EF hand domain-containing protein</fullName>
    </submittedName>
</protein>
<organism evidence="5">
    <name type="scientific">Eremomyces bilateralis CBS 781.70</name>
    <dbReference type="NCBI Taxonomy" id="1392243"/>
    <lineage>
        <taxon>Eukaryota</taxon>
        <taxon>Fungi</taxon>
        <taxon>Dikarya</taxon>
        <taxon>Ascomycota</taxon>
        <taxon>Pezizomycotina</taxon>
        <taxon>Dothideomycetes</taxon>
        <taxon>Dothideomycetes incertae sedis</taxon>
        <taxon>Eremomycetales</taxon>
        <taxon>Eremomycetaceae</taxon>
        <taxon>Eremomyces</taxon>
    </lineage>
</organism>
<dbReference type="PANTHER" id="PTHR19237:SF20">
    <property type="entry name" value="NUCLEOBINDIN 1"/>
    <property type="match status" value="1"/>
</dbReference>
<evidence type="ECO:0000256" key="3">
    <source>
        <dbReference type="SAM" id="SignalP"/>
    </source>
</evidence>
<dbReference type="PROSITE" id="PS51257">
    <property type="entry name" value="PROKAR_LIPOPROTEIN"/>
    <property type="match status" value="1"/>
</dbReference>
<reference evidence="5 7" key="1">
    <citation type="submission" date="2020-01" db="EMBL/GenBank/DDBJ databases">
        <authorList>
            <consortium name="DOE Joint Genome Institute"/>
            <person name="Haridas S."/>
            <person name="Albert R."/>
            <person name="Binder M."/>
            <person name="Bloem J."/>
            <person name="Labutti K."/>
            <person name="Salamov A."/>
            <person name="Andreopoulos B."/>
            <person name="Baker S.E."/>
            <person name="Barry K."/>
            <person name="Bills G."/>
            <person name="Bluhm B.H."/>
            <person name="Cannon C."/>
            <person name="Castanera R."/>
            <person name="Culley D.E."/>
            <person name="Daum C."/>
            <person name="Ezra D."/>
            <person name="Gonzalez J.B."/>
            <person name="Henrissat B."/>
            <person name="Kuo A."/>
            <person name="Liang C."/>
            <person name="Lipzen A."/>
            <person name="Lutzoni F."/>
            <person name="Magnuson J."/>
            <person name="Mondo S."/>
            <person name="Nolan M."/>
            <person name="Ohm R."/>
            <person name="Pangilinan J."/>
            <person name="Park H.-J."/>
            <person name="Ramirez L."/>
            <person name="Alfaro M."/>
            <person name="Sun H."/>
            <person name="Tritt A."/>
            <person name="Yoshinaga Y."/>
            <person name="Zwiers L.-H."/>
            <person name="Turgeon B.G."/>
            <person name="Goodwin S.B."/>
            <person name="Spatafora J.W."/>
            <person name="Crous P.W."/>
            <person name="Grigoriev I.V."/>
        </authorList>
    </citation>
    <scope>NUCLEOTIDE SEQUENCE</scope>
    <source>
        <strain evidence="5 7">CBS 781.70</strain>
    </source>
</reference>
<dbReference type="PANTHER" id="PTHR19237">
    <property type="entry name" value="NUCLEOBINDIN"/>
    <property type="match status" value="1"/>
</dbReference>
<accession>A0A6G1GFT4</accession>
<reference evidence="7" key="3">
    <citation type="submission" date="2025-04" db="UniProtKB">
        <authorList>
            <consortium name="RefSeq"/>
        </authorList>
    </citation>
    <scope>IDENTIFICATION</scope>
    <source>
        <strain evidence="7">CBS 781.70</strain>
    </source>
</reference>
<evidence type="ECO:0000259" key="4">
    <source>
        <dbReference type="PROSITE" id="PS50222"/>
    </source>
</evidence>
<dbReference type="OrthoDB" id="289247at2759"/>
<dbReference type="GO" id="GO:0005509">
    <property type="term" value="F:calcium ion binding"/>
    <property type="evidence" value="ECO:0007669"/>
    <property type="project" value="InterPro"/>
</dbReference>
<dbReference type="PROSITE" id="PS00018">
    <property type="entry name" value="EF_HAND_1"/>
    <property type="match status" value="1"/>
</dbReference>
<dbReference type="GO" id="GO:0005793">
    <property type="term" value="C:endoplasmic reticulum-Golgi intermediate compartment"/>
    <property type="evidence" value="ECO:0007669"/>
    <property type="project" value="TreeGrafter"/>
</dbReference>
<sequence length="204" mass="23278">MILRTVAISLLSWAALSCCAAAHGGHDQAPLPPGTDWATRHMSEEHHMNGFDAAVFFHLHDYDNTGSWSPDDIRRTYGLFDQSTRNIPETRKAQIAQKVLELYDFNHDGLISKAEYLAATGNGVTLPDFGTGPGHHGDSEYEYEIHHFEKYHGDDAKEEDLVHPEDIEHFKEHDKLDAENAAWEKRERLGIMEENIPQKFRRRS</sequence>
<evidence type="ECO:0000313" key="6">
    <source>
        <dbReference type="Proteomes" id="UP000504638"/>
    </source>
</evidence>
<dbReference type="RefSeq" id="XP_033538544.1">
    <property type="nucleotide sequence ID" value="XM_033681624.1"/>
</dbReference>
<keyword evidence="1 3" id="KW-0732">Signal</keyword>